<dbReference type="SUPFAM" id="SSF56112">
    <property type="entry name" value="Protein kinase-like (PK-like)"/>
    <property type="match status" value="1"/>
</dbReference>
<evidence type="ECO:0008006" key="3">
    <source>
        <dbReference type="Google" id="ProtNLM"/>
    </source>
</evidence>
<proteinExistence type="predicted"/>
<dbReference type="EMBL" id="JAFNEN010000248">
    <property type="protein sequence ID" value="KAG8188162.1"/>
    <property type="molecule type" value="Genomic_DNA"/>
</dbReference>
<accession>A0AAV6UWG0</accession>
<name>A0AAV6UWG0_9ARAC</name>
<dbReference type="InterPro" id="IPR011009">
    <property type="entry name" value="Kinase-like_dom_sf"/>
</dbReference>
<organism evidence="1 2">
    <name type="scientific">Oedothorax gibbosus</name>
    <dbReference type="NCBI Taxonomy" id="931172"/>
    <lineage>
        <taxon>Eukaryota</taxon>
        <taxon>Metazoa</taxon>
        <taxon>Ecdysozoa</taxon>
        <taxon>Arthropoda</taxon>
        <taxon>Chelicerata</taxon>
        <taxon>Arachnida</taxon>
        <taxon>Araneae</taxon>
        <taxon>Araneomorphae</taxon>
        <taxon>Entelegynae</taxon>
        <taxon>Araneoidea</taxon>
        <taxon>Linyphiidae</taxon>
        <taxon>Erigoninae</taxon>
        <taxon>Oedothorax</taxon>
    </lineage>
</organism>
<gene>
    <name evidence="1" type="ORF">JTE90_029086</name>
</gene>
<protein>
    <recommendedName>
        <fullName evidence="3">Protein kinase domain-containing protein</fullName>
    </recommendedName>
</protein>
<sequence>MGHLMNISTITQPAAHISTAVPYFLCNRRTSGALYHSGRVRSRGVIIWRFFLEDSRQPKVANLQFTFFGQVFKVNSCLNEEVFALKKVIFKKSRQHQILAKREMLTLLAMRHKNVVKISEHFPSLDYSFFLPCSGVL</sequence>
<evidence type="ECO:0000313" key="1">
    <source>
        <dbReference type="EMBL" id="KAG8188162.1"/>
    </source>
</evidence>
<evidence type="ECO:0000313" key="2">
    <source>
        <dbReference type="Proteomes" id="UP000827092"/>
    </source>
</evidence>
<keyword evidence="2" id="KW-1185">Reference proteome</keyword>
<reference evidence="1 2" key="1">
    <citation type="journal article" date="2022" name="Nat. Ecol. Evol.">
        <title>A masculinizing supergene underlies an exaggerated male reproductive morph in a spider.</title>
        <authorList>
            <person name="Hendrickx F."/>
            <person name="De Corte Z."/>
            <person name="Sonet G."/>
            <person name="Van Belleghem S.M."/>
            <person name="Kostlbacher S."/>
            <person name="Vangestel C."/>
        </authorList>
    </citation>
    <scope>NUCLEOTIDE SEQUENCE [LARGE SCALE GENOMIC DNA]</scope>
    <source>
        <strain evidence="1">W744_W776</strain>
    </source>
</reference>
<dbReference type="Proteomes" id="UP000827092">
    <property type="component" value="Unassembled WGS sequence"/>
</dbReference>
<dbReference type="Gene3D" id="3.30.200.20">
    <property type="entry name" value="Phosphorylase Kinase, domain 1"/>
    <property type="match status" value="1"/>
</dbReference>
<dbReference type="AlphaFoldDB" id="A0AAV6UWG0"/>
<comment type="caution">
    <text evidence="1">The sequence shown here is derived from an EMBL/GenBank/DDBJ whole genome shotgun (WGS) entry which is preliminary data.</text>
</comment>